<sequence length="78" mass="8272">MTRLIPLLLATLVLAGCGQKGPLYMPSDEQAAEKYDPQHAYEQQSEPAQADDQPADSGNDTRGNADGDTTAAPAEARQ</sequence>
<accession>A0AA42CYH7</accession>
<evidence type="ECO:0000256" key="5">
    <source>
        <dbReference type="ARBA" id="ARBA00023237"/>
    </source>
</evidence>
<feature type="region of interest" description="Disordered" evidence="7">
    <location>
        <begin position="19"/>
        <end position="78"/>
    </location>
</feature>
<dbReference type="Proteomes" id="UP001165678">
    <property type="component" value="Unassembled WGS sequence"/>
</dbReference>
<proteinExistence type="predicted"/>
<evidence type="ECO:0000256" key="2">
    <source>
        <dbReference type="ARBA" id="ARBA00022729"/>
    </source>
</evidence>
<dbReference type="NCBIfam" id="NF047847">
    <property type="entry name" value="SS_mature_LptM"/>
    <property type="match status" value="1"/>
</dbReference>
<gene>
    <name evidence="8" type="ORF">OQ287_13040</name>
</gene>
<comment type="caution">
    <text evidence="8">The sequence shown here is derived from an EMBL/GenBank/DDBJ whole genome shotgun (WGS) entry which is preliminary data.</text>
</comment>
<dbReference type="RefSeq" id="WP_265896729.1">
    <property type="nucleotide sequence ID" value="NZ_JAPIVE010000004.1"/>
</dbReference>
<dbReference type="GO" id="GO:0009279">
    <property type="term" value="C:cell outer membrane"/>
    <property type="evidence" value="ECO:0007669"/>
    <property type="project" value="UniProtKB-SubCell"/>
</dbReference>
<dbReference type="PROSITE" id="PS51257">
    <property type="entry name" value="PROKAR_LIPOPROTEIN"/>
    <property type="match status" value="1"/>
</dbReference>
<keyword evidence="3" id="KW-0472">Membrane</keyword>
<organism evidence="8 9">
    <name type="scientific">Larsenimonas rhizosphaerae</name>
    <dbReference type="NCBI Taxonomy" id="2944682"/>
    <lineage>
        <taxon>Bacteria</taxon>
        <taxon>Pseudomonadati</taxon>
        <taxon>Pseudomonadota</taxon>
        <taxon>Gammaproteobacteria</taxon>
        <taxon>Oceanospirillales</taxon>
        <taxon>Halomonadaceae</taxon>
        <taxon>Larsenimonas</taxon>
    </lineage>
</organism>
<evidence type="ECO:0000256" key="7">
    <source>
        <dbReference type="SAM" id="MobiDB-lite"/>
    </source>
</evidence>
<evidence type="ECO:0000256" key="6">
    <source>
        <dbReference type="ARBA" id="ARBA00023288"/>
    </source>
</evidence>
<keyword evidence="2" id="KW-0732">Signal</keyword>
<dbReference type="InterPro" id="IPR032831">
    <property type="entry name" value="LptM_cons"/>
</dbReference>
<evidence type="ECO:0000256" key="4">
    <source>
        <dbReference type="ARBA" id="ARBA00023139"/>
    </source>
</evidence>
<protein>
    <submittedName>
        <fullName evidence="8">Lipoprotein</fullName>
    </submittedName>
</protein>
<keyword evidence="9" id="KW-1185">Reference proteome</keyword>
<comment type="subcellular location">
    <subcellularLocation>
        <location evidence="1">Cell outer membrane</location>
        <topology evidence="1">Lipid-anchor</topology>
    </subcellularLocation>
</comment>
<keyword evidence="6 8" id="KW-0449">Lipoprotein</keyword>
<keyword evidence="5" id="KW-0998">Cell outer membrane</keyword>
<evidence type="ECO:0000256" key="1">
    <source>
        <dbReference type="ARBA" id="ARBA00004459"/>
    </source>
</evidence>
<evidence type="ECO:0000256" key="3">
    <source>
        <dbReference type="ARBA" id="ARBA00023136"/>
    </source>
</evidence>
<name>A0AA42CYH7_9GAMM</name>
<reference evidence="8" key="1">
    <citation type="submission" date="2022-11" db="EMBL/GenBank/DDBJ databases">
        <title>Larsenimonas rhizosphaerae sp. nov., isolated from a tidal mudflat.</title>
        <authorList>
            <person name="Lee S.D."/>
            <person name="Kim I.S."/>
        </authorList>
    </citation>
    <scope>NUCLEOTIDE SEQUENCE</scope>
    <source>
        <strain evidence="8">GH2-1</strain>
    </source>
</reference>
<dbReference type="AlphaFoldDB" id="A0AA42CYH7"/>
<keyword evidence="4" id="KW-0564">Palmitate</keyword>
<dbReference type="Pfam" id="PF13627">
    <property type="entry name" value="LptM_cons"/>
    <property type="match status" value="1"/>
</dbReference>
<evidence type="ECO:0000313" key="8">
    <source>
        <dbReference type="EMBL" id="MCX2525170.1"/>
    </source>
</evidence>
<dbReference type="EMBL" id="JAPIVE010000004">
    <property type="protein sequence ID" value="MCX2525170.1"/>
    <property type="molecule type" value="Genomic_DNA"/>
</dbReference>
<evidence type="ECO:0000313" key="9">
    <source>
        <dbReference type="Proteomes" id="UP001165678"/>
    </source>
</evidence>